<dbReference type="AlphaFoldDB" id="A0AAU7CA12"/>
<gene>
    <name evidence="9" type="primary">nrfD</name>
    <name evidence="9" type="ORF">V5E97_26935</name>
</gene>
<keyword evidence="4 8" id="KW-0812">Transmembrane</keyword>
<feature type="transmembrane region" description="Helical" evidence="8">
    <location>
        <begin position="164"/>
        <end position="186"/>
    </location>
</feature>
<name>A0AAU7CA12_9BACT</name>
<evidence type="ECO:0000256" key="5">
    <source>
        <dbReference type="ARBA" id="ARBA00022989"/>
    </source>
</evidence>
<feature type="transmembrane region" description="Helical" evidence="8">
    <location>
        <begin position="265"/>
        <end position="285"/>
    </location>
</feature>
<feature type="transmembrane region" description="Helical" evidence="8">
    <location>
        <begin position="419"/>
        <end position="438"/>
    </location>
</feature>
<evidence type="ECO:0000256" key="6">
    <source>
        <dbReference type="ARBA" id="ARBA00023136"/>
    </source>
</evidence>
<feature type="transmembrane region" description="Helical" evidence="8">
    <location>
        <begin position="87"/>
        <end position="106"/>
    </location>
</feature>
<protein>
    <submittedName>
        <fullName evidence="9">NrfD/PsrC family molybdoenzyme membrane anchor subunit</fullName>
    </submittedName>
</protein>
<evidence type="ECO:0000313" key="9">
    <source>
        <dbReference type="EMBL" id="XBH01953.1"/>
    </source>
</evidence>
<feature type="transmembrane region" description="Helical" evidence="8">
    <location>
        <begin position="43"/>
        <end position="67"/>
    </location>
</feature>
<comment type="similarity">
    <text evidence="2">Belongs to the NrfD family.</text>
</comment>
<feature type="transmembrane region" description="Helical" evidence="8">
    <location>
        <begin position="226"/>
        <end position="245"/>
    </location>
</feature>
<feature type="transmembrane region" description="Helical" evidence="8">
    <location>
        <begin position="376"/>
        <end position="399"/>
    </location>
</feature>
<feature type="transmembrane region" description="Helical" evidence="8">
    <location>
        <begin position="346"/>
        <end position="364"/>
    </location>
</feature>
<keyword evidence="6 8" id="KW-0472">Membrane</keyword>
<evidence type="ECO:0000256" key="1">
    <source>
        <dbReference type="ARBA" id="ARBA00004651"/>
    </source>
</evidence>
<evidence type="ECO:0000256" key="2">
    <source>
        <dbReference type="ARBA" id="ARBA00008929"/>
    </source>
</evidence>
<dbReference type="InterPro" id="IPR005614">
    <property type="entry name" value="NrfD-like"/>
</dbReference>
<reference evidence="9" key="1">
    <citation type="submission" date="2024-05" db="EMBL/GenBank/DDBJ databases">
        <title>Planctomycetes of the genus Singulisphaera possess chitinolytic capabilities.</title>
        <authorList>
            <person name="Ivanova A."/>
        </authorList>
    </citation>
    <scope>NUCLEOTIDE SEQUENCE</scope>
    <source>
        <strain evidence="9">Ch08T</strain>
    </source>
</reference>
<organism evidence="9">
    <name type="scientific">Singulisphaera sp. Ch08</name>
    <dbReference type="NCBI Taxonomy" id="3120278"/>
    <lineage>
        <taxon>Bacteria</taxon>
        <taxon>Pseudomonadati</taxon>
        <taxon>Planctomycetota</taxon>
        <taxon>Planctomycetia</taxon>
        <taxon>Isosphaerales</taxon>
        <taxon>Isosphaeraceae</taxon>
        <taxon>Singulisphaera</taxon>
    </lineage>
</organism>
<feature type="transmembrane region" description="Helical" evidence="8">
    <location>
        <begin position="306"/>
        <end position="326"/>
    </location>
</feature>
<comment type="subcellular location">
    <subcellularLocation>
        <location evidence="1">Cell membrane</location>
        <topology evidence="1">Multi-pass membrane protein</topology>
    </subcellularLocation>
</comment>
<evidence type="ECO:0000256" key="8">
    <source>
        <dbReference type="SAM" id="Phobius"/>
    </source>
</evidence>
<evidence type="ECO:0000256" key="3">
    <source>
        <dbReference type="ARBA" id="ARBA00022475"/>
    </source>
</evidence>
<dbReference type="PANTHER" id="PTHR43044:SF2">
    <property type="entry name" value="POLYSULPHIDE REDUCTASE NRFD"/>
    <property type="match status" value="1"/>
</dbReference>
<accession>A0AAU7CA12</accession>
<dbReference type="PANTHER" id="PTHR43044">
    <property type="match status" value="1"/>
</dbReference>
<evidence type="ECO:0000256" key="7">
    <source>
        <dbReference type="SAM" id="MobiDB-lite"/>
    </source>
</evidence>
<keyword evidence="5 8" id="KW-1133">Transmembrane helix</keyword>
<dbReference type="RefSeq" id="WP_406694695.1">
    <property type="nucleotide sequence ID" value="NZ_CP155447.1"/>
</dbReference>
<dbReference type="Pfam" id="PF03916">
    <property type="entry name" value="NrfD"/>
    <property type="match status" value="1"/>
</dbReference>
<feature type="transmembrane region" description="Helical" evidence="8">
    <location>
        <begin position="118"/>
        <end position="136"/>
    </location>
</feature>
<keyword evidence="3" id="KW-1003">Cell membrane</keyword>
<sequence>MASDRPENLEQDEHSVLAPGHTYASVTDKISSIALTSPFRKSWIFGLAISFLLTLMLLTTITAVLTQGVGLFGIRRPVMWGFDIVNFVWWIGIGHAGTLISAVLLLFRQEWRTSINRFAEAMTLFAVACAGLYPLMHMGRPWYFYWLTPYPNTMALWPQWRSPLVWDVFAVSTYASVSLLFWYVGLIPDLATFRDRSKNRLAKIIYGILAMGWRGSAIHWHRYRTAYLLLAGIATPLVVSVHTVVSLDFAAGVVPGWHTTIFPPYFVAGAIYSGFAMVLTLAIPLRRYYGLEDFITSKHLENMAKILLVTGLIVTYGYALEAFFAWYSGNTFEQFMMKNRATGPYWHTYALLILCNCMSVQVLWSKWARTCVPLLWVLSIVINIGMWLERYVIVVTSLARDYIPGAWGMYHGSVWDYSMYYGTIGLFFALLFLFIRVLPVISIAEMRELVAETRERSGEDHSSSHDHDHDDDQDLVASSG</sequence>
<proteinExistence type="inferred from homology"/>
<evidence type="ECO:0000256" key="4">
    <source>
        <dbReference type="ARBA" id="ARBA00022692"/>
    </source>
</evidence>
<feature type="region of interest" description="Disordered" evidence="7">
    <location>
        <begin position="454"/>
        <end position="480"/>
    </location>
</feature>
<dbReference type="EMBL" id="CP155447">
    <property type="protein sequence ID" value="XBH01953.1"/>
    <property type="molecule type" value="Genomic_DNA"/>
</dbReference>
<dbReference type="GO" id="GO:0005886">
    <property type="term" value="C:plasma membrane"/>
    <property type="evidence" value="ECO:0007669"/>
    <property type="project" value="UniProtKB-SubCell"/>
</dbReference>
<feature type="compositionally biased region" description="Basic and acidic residues" evidence="7">
    <location>
        <begin position="454"/>
        <end position="470"/>
    </location>
</feature>